<accession>A0A7J6Y6X6</accession>
<dbReference type="Proteomes" id="UP000583944">
    <property type="component" value="Unassembled WGS sequence"/>
</dbReference>
<dbReference type="Gene3D" id="1.25.40.10">
    <property type="entry name" value="Tetratricopeptide repeat domain"/>
    <property type="match status" value="1"/>
</dbReference>
<proteinExistence type="predicted"/>
<dbReference type="EMBL" id="JABDHM010000029">
    <property type="protein sequence ID" value="KAF5222265.1"/>
    <property type="molecule type" value="Genomic_DNA"/>
</dbReference>
<organism evidence="2 3">
    <name type="scientific">Trypanosoma cruzi</name>
    <dbReference type="NCBI Taxonomy" id="5693"/>
    <lineage>
        <taxon>Eukaryota</taxon>
        <taxon>Discoba</taxon>
        <taxon>Euglenozoa</taxon>
        <taxon>Kinetoplastea</taxon>
        <taxon>Metakinetoplastina</taxon>
        <taxon>Trypanosomatida</taxon>
        <taxon>Trypanosomatidae</taxon>
        <taxon>Trypanosoma</taxon>
        <taxon>Schizotrypanum</taxon>
    </lineage>
</organism>
<feature type="compositionally biased region" description="Basic and acidic residues" evidence="1">
    <location>
        <begin position="67"/>
        <end position="82"/>
    </location>
</feature>
<evidence type="ECO:0000313" key="2">
    <source>
        <dbReference type="EMBL" id="KAF5222265.1"/>
    </source>
</evidence>
<protein>
    <submittedName>
        <fullName evidence="2">Uncharacterized protein</fullName>
    </submittedName>
</protein>
<feature type="region of interest" description="Disordered" evidence="1">
    <location>
        <begin position="693"/>
        <end position="720"/>
    </location>
</feature>
<feature type="region of interest" description="Disordered" evidence="1">
    <location>
        <begin position="58"/>
        <end position="93"/>
    </location>
</feature>
<evidence type="ECO:0000313" key="3">
    <source>
        <dbReference type="Proteomes" id="UP000583944"/>
    </source>
</evidence>
<name>A0A7J6Y6X6_TRYCR</name>
<dbReference type="InterPro" id="IPR011990">
    <property type="entry name" value="TPR-like_helical_dom_sf"/>
</dbReference>
<comment type="caution">
    <text evidence="2">The sequence shown here is derived from an EMBL/GenBank/DDBJ whole genome shotgun (WGS) entry which is preliminary data.</text>
</comment>
<gene>
    <name evidence="2" type="ORF">ECC02_004780</name>
</gene>
<dbReference type="VEuPathDB" id="TriTrypDB:ECC02_004780"/>
<reference evidence="2 3" key="1">
    <citation type="journal article" date="2019" name="Genome Biol. Evol.">
        <title>Nanopore Sequencing Significantly Improves Genome Assembly of the Protozoan Parasite Trypanosoma cruzi.</title>
        <authorList>
            <person name="Diaz-Viraque F."/>
            <person name="Pita S."/>
            <person name="Greif G."/>
            <person name="de Souza R.C.M."/>
            <person name="Iraola G."/>
            <person name="Robello C."/>
        </authorList>
    </citation>
    <scope>NUCLEOTIDE SEQUENCE [LARGE SCALE GENOMIC DNA]</scope>
    <source>
        <strain evidence="2 3">Berenice</strain>
    </source>
</reference>
<sequence length="2577" mass="287142">MRRCICCDAVITELLSRASLRWQRRRRGASENEAKKQLFRDVLTMSLLRIAAATRGGGAPVQAVRDAPPRREWQANDRHSSVSDKAQSSSGALAEGTPRFLRALLLKSRKENAIVHDAKRVPHAQTAAKLLTDAEDGLRASETLSSTATEGAYVVGAVATWYAAFQLFSEAVEQHKAVPSIEHINVLLGITVRERRWQQMQQLETFLEKILASECGMCLSETPCKPDSILDVSGSQQTAFPLQPNSETYEWLMAAAVSRGDWVEALRCFDDVRDEYLPVSDSLLKLALEAYRIGGVHSLIDPGGNGHNKKTALAPLRTDYRGPFLHCAASARPASTSHGVRTKPAAARYLWEAALMLFSSFLHRVQESDTVALFMSMMADAGKHQVLLDMYRDRSRTVNFGEEILPLVSNASREVGDWALNLCLLQHILASPADTERAAVGRQLLVDALLVLRRTQHYQKIIELHVQVPSSMWTPRARVMVAQAAMVQRDLPLLLRLFEEEETMGVETNRDDDGGRRTSHIMDTGLCYPFGIAAVSPVYPSFPVEMYDIALRTIQLELIHRRFHPTPLRESAVSRLNVPQDLAALSIVIYERFLRDSKHRISTNESFPFDASLSVYAPFVKLLQTSANEGAGVDRCTNGSPEGIWEKALSHLALVRRPDTIVVSLVTHLLQRENQWEAAFNLLSHVIGSEEVSREADGPSRRRRRRHSRLSSPNGVKVDEANHSDRYTCTAITAVAIRYAVWSAARQPSAAVHLTQRALATGWIDGSMAMQLLEGVEGSLGKEEQLQDHWQGHDGNPSYASNDAVHALLKLVAMHDKREGGLGSFGSLFLKTLQLLQQLQTRVEPPTLLLCDLTGNLEEVVSGLAKEGNDELRAKAELVVPVVLHAVWHQISMSHMSRWTLWQECLRCLRWFCSPLSQHSSFVLQANEFTLRVLRAFIRRCDRPEEGFVESVAVSWLLVEASPSALEKLLSSLDLLPDLVDRAVWLSHEILLDALVWSGRHRVKGLLRRLVRILLPLFLKILQRGVNSTARKTTEPRHCLRSETLTALTVAVQCLTSGPHEEVLHDWSLVHQLFSLLLQANEFITATDTAQTTTPGRITVIAESLAAVLDKLRRTFHFLTMKISLDAHRRRSQGSEGISFCRDDEAKHLTSVLESGAIEYMDLCEAFAQRFFTEAGVDWMALGAEMAACLEKVMNCVWDVNYTLYVWYTTFSPFQSGSSVLKPLQKRYRWLMCSCVLFLPASCITPLRVGRWLVVMSGDGESAATLTQSEIKGTETEKNMIAALLHDITTLEAWQRCQLTTISHGGEGSCHQSRQLIVPLVLEAIHSITIGVSGHVPSSFSQPTTKLAAAAVREALPPLKNGCSARTPFDDHIALVSPWQLRTMQKAGCTLIYMLLCEGQAELPQMAQKAMSWSCCSHALLELIVSAAQSTSAETFKALWTSVALVDVFGLLKPQNCFWALFGRPQTAGGSQASRVLSLLTASPAVRAATRMDEDICTAALLALDPVDVMGDAEHVVAVRHTVCRLLAAFPKILEKRLLRLLLAGQLHDLQLAVMDILLQHIVQVTGGRWLGCSPTLMRSIAMWLLLRPPCVARCVIPCNAAPLQMFSEIMISGELRSTDHDRRITGTMMRKQQAQNVSSSSREKSEEMMKAAHIRRWLGWEKAVQLLNDALQAETPHVDLNKAFFGAMEIYGTHVSRRWEDDFFRALLEKNKRNPSSCNHTSSLRRLMGELINHVAYAPSLQQSLFRHEPVEPSELRQVGEKLWKCLGTACKEQTVTHADVWKSVFVLLQRVLQNNLPFSYQDTGELVFSLIPVNCLVVERLVPHLLRHGVVRNPSLPEKQESVVDIPLVASSILLMLEMAFPGRAVNMVLYRLYEQVLGEEAGCDSGGVTPPLSSSPAPVTSRQGAWRSLIECAVYFLTLPGLLDGNITDNISTSRVAAGNNNKGNNDARVRDAFSTTEAVVGLVFRFICDDAVYVLSTDDKLSHMREDNMQERLLRLLELSGRCVASLATELLLLSGTKRMEEDSAAMKRIVALFLQSALLVGSWRDIYWLSSRLLVSVSATLQLQRGDEAKSLFVSSWCWIVGCLPAMVAGSSRTSSSLHSQVTALLKMIPAAFLQQNYLATAAAIVDKKGLGDGCVEARQRQLFYEFLMRLHERILLKAETTLRDEGKRAASFTMRLSVIRPVVQVGVLLGLHNVGAAEAEKLRSSLLFFLADDLQWRRLLEAVKAECKEATTSKDLLKLDAANGGSAVSSWQVALELLCLADKELFQTLSLKNGERKAGAEEIQKIKDALHVFHVSCFAQAVPWEVAIDLFRRDDGPPHTALVFPASYTEQLIRHCPSWSMALELFKYSLSRVPHPTKVQQLLAYLILYRMRTDPTWGKEGQTLLPHSYNSGGKDVGLLSWEVACWCYNQLTQDRAAPTLPQRNMIEILRHCVFSPSAALSMYEAYWKQEYRLTEGVNVFLSLLRAARLARNEELVLRAMWDYIRCCDEHDGVISKTSRGPVRHHMFTAGGNATLCRSFTHVCESNIVSRQAAMELVTALKQRGRIGEMEELLMVTSYSRGAADATEERAR</sequence>
<evidence type="ECO:0000256" key="1">
    <source>
        <dbReference type="SAM" id="MobiDB-lite"/>
    </source>
</evidence>